<evidence type="ECO:0000313" key="2">
    <source>
        <dbReference type="Proteomes" id="UP000006322"/>
    </source>
</evidence>
<dbReference type="CDD" id="cd03801">
    <property type="entry name" value="GT4_PimA-like"/>
    <property type="match status" value="1"/>
</dbReference>
<keyword evidence="1" id="KW-0808">Transferase</keyword>
<organism evidence="1 2">
    <name type="scientific">Paraglaciecola polaris LMG 21857</name>
    <dbReference type="NCBI Taxonomy" id="1129793"/>
    <lineage>
        <taxon>Bacteria</taxon>
        <taxon>Pseudomonadati</taxon>
        <taxon>Pseudomonadota</taxon>
        <taxon>Gammaproteobacteria</taxon>
        <taxon>Alteromonadales</taxon>
        <taxon>Alteromonadaceae</taxon>
        <taxon>Paraglaciecola</taxon>
    </lineage>
</organism>
<name>K7A6I8_9ALTE</name>
<dbReference type="Pfam" id="PF13692">
    <property type="entry name" value="Glyco_trans_1_4"/>
    <property type="match status" value="1"/>
</dbReference>
<protein>
    <submittedName>
        <fullName evidence="1">Glycosyl transferase, group 1</fullName>
    </submittedName>
</protein>
<keyword evidence="2" id="KW-1185">Reference proteome</keyword>
<sequence length="336" mass="37671">MLKGLLTGKSLSVTNFYTERLQADFDSFISSHEIDAIICSASSMAEYIFKSEVLMSAVMNPLLIMDFMDVDSDKWAQYQRGSRLPMSWVYHREHMLVSKFERQIVSKFDVCYLIAQAEVDLFKRHVADVNNVQVLGNGLDTKTFYPPKTKIVNTEPVILFTGVMDYKPNVDAVVWFVENCWQQITEIYPNARFIIAGMSPNTEVIALKTKLGVEVTGFVDDILPYYHAADIFVAPFRLARGVQNKVLQAFSCALPVISTSMGAEGINCSSGKDILIASDASEFIEQIVFLSENPGQAADIGKRALRLIEQQYSWEGQLSPIVDLLALTKEIDETNC</sequence>
<dbReference type="AlphaFoldDB" id="K7A6I8"/>
<reference evidence="2" key="1">
    <citation type="journal article" date="2014" name="Environ. Microbiol.">
        <title>Comparative genomics of the marine bacterial genus Glaciecola reveals the high degree of genomic diversity and genomic characteristic for cold adaptation.</title>
        <authorList>
            <person name="Qin Q.L."/>
            <person name="Xie B.B."/>
            <person name="Yu Y."/>
            <person name="Shu Y.L."/>
            <person name="Rong J.C."/>
            <person name="Zhang Y.J."/>
            <person name="Zhao D.L."/>
            <person name="Chen X.L."/>
            <person name="Zhang X.Y."/>
            <person name="Chen B."/>
            <person name="Zhou B.C."/>
            <person name="Zhang Y.Z."/>
        </authorList>
    </citation>
    <scope>NUCLEOTIDE SEQUENCE [LARGE SCALE GENOMIC DNA]</scope>
    <source>
        <strain evidence="2">LMG 21857</strain>
    </source>
</reference>
<dbReference type="EMBL" id="BAER01000011">
    <property type="protein sequence ID" value="GAC31080.1"/>
    <property type="molecule type" value="Genomic_DNA"/>
</dbReference>
<dbReference type="SUPFAM" id="SSF53756">
    <property type="entry name" value="UDP-Glycosyltransferase/glycogen phosphorylase"/>
    <property type="match status" value="1"/>
</dbReference>
<gene>
    <name evidence="1" type="ORF">GPLA_0159</name>
</gene>
<dbReference type="Gene3D" id="3.40.50.2000">
    <property type="entry name" value="Glycogen Phosphorylase B"/>
    <property type="match status" value="2"/>
</dbReference>
<accession>K7A6I8</accession>
<dbReference type="Proteomes" id="UP000006322">
    <property type="component" value="Unassembled WGS sequence"/>
</dbReference>
<proteinExistence type="predicted"/>
<dbReference type="PANTHER" id="PTHR12526">
    <property type="entry name" value="GLYCOSYLTRANSFERASE"/>
    <property type="match status" value="1"/>
</dbReference>
<dbReference type="STRING" id="1129793.GPLA_0159"/>
<evidence type="ECO:0000313" key="1">
    <source>
        <dbReference type="EMBL" id="GAC31080.1"/>
    </source>
</evidence>
<comment type="caution">
    <text evidence="1">The sequence shown here is derived from an EMBL/GenBank/DDBJ whole genome shotgun (WGS) entry which is preliminary data.</text>
</comment>
<dbReference type="GO" id="GO:0016740">
    <property type="term" value="F:transferase activity"/>
    <property type="evidence" value="ECO:0007669"/>
    <property type="project" value="UniProtKB-KW"/>
</dbReference>